<reference evidence="5 6" key="1">
    <citation type="submission" date="2017-07" db="EMBL/GenBank/DDBJ databases">
        <title>Virgibacillus sp. LM2416.</title>
        <authorList>
            <person name="Tak E.J."/>
            <person name="Bae J.-W."/>
        </authorList>
    </citation>
    <scope>NUCLEOTIDE SEQUENCE [LARGE SCALE GENOMIC DNA]</scope>
    <source>
        <strain evidence="5 6">LM2416</strain>
    </source>
</reference>
<dbReference type="InterPro" id="IPR007213">
    <property type="entry name" value="Ppm1/Ppm2/Tcmp"/>
</dbReference>
<evidence type="ECO:0000313" key="6">
    <source>
        <dbReference type="Proteomes" id="UP000198312"/>
    </source>
</evidence>
<organism evidence="5 6">
    <name type="scientific">Virgibacillus phasianinus</name>
    <dbReference type="NCBI Taxonomy" id="2017483"/>
    <lineage>
        <taxon>Bacteria</taxon>
        <taxon>Bacillati</taxon>
        <taxon>Bacillota</taxon>
        <taxon>Bacilli</taxon>
        <taxon>Bacillales</taxon>
        <taxon>Bacillaceae</taxon>
        <taxon>Virgibacillus</taxon>
    </lineage>
</organism>
<evidence type="ECO:0000256" key="3">
    <source>
        <dbReference type="ARBA" id="ARBA00022679"/>
    </source>
</evidence>
<keyword evidence="6" id="KW-1185">Reference proteome</keyword>
<dbReference type="RefSeq" id="WP_089063399.1">
    <property type="nucleotide sequence ID" value="NZ_CP022315.1"/>
</dbReference>
<evidence type="ECO:0000256" key="4">
    <source>
        <dbReference type="RuleBase" id="RU362030"/>
    </source>
</evidence>
<dbReference type="SUPFAM" id="SSF53335">
    <property type="entry name" value="S-adenosyl-L-methionine-dependent methyltransferases"/>
    <property type="match status" value="1"/>
</dbReference>
<dbReference type="InterPro" id="IPR011610">
    <property type="entry name" value="SAM_mthyl_Trfase_ML2640-like"/>
</dbReference>
<comment type="similarity">
    <text evidence="1 4">Belongs to the UPF0677 family.</text>
</comment>
<keyword evidence="4" id="KW-0949">S-adenosyl-L-methionine</keyword>
<accession>A0A220U8E7</accession>
<keyword evidence="3 5" id="KW-0808">Transferase</keyword>
<dbReference type="PANTHER" id="PTHR43619">
    <property type="entry name" value="S-ADENOSYL-L-METHIONINE-DEPENDENT METHYLTRANSFERASE YKTD-RELATED"/>
    <property type="match status" value="1"/>
</dbReference>
<proteinExistence type="inferred from homology"/>
<dbReference type="AlphaFoldDB" id="A0A220U8E7"/>
<name>A0A220U8E7_9BACI</name>
<dbReference type="EMBL" id="CP022315">
    <property type="protein sequence ID" value="ASK64141.1"/>
    <property type="molecule type" value="Genomic_DNA"/>
</dbReference>
<dbReference type="PANTHER" id="PTHR43619:SF2">
    <property type="entry name" value="S-ADENOSYL-L-METHIONINE-DEPENDENT METHYLTRANSFERASES SUPERFAMILY PROTEIN"/>
    <property type="match status" value="1"/>
</dbReference>
<evidence type="ECO:0000256" key="2">
    <source>
        <dbReference type="ARBA" id="ARBA00022603"/>
    </source>
</evidence>
<keyword evidence="2 4" id="KW-0489">Methyltransferase</keyword>
<dbReference type="InterPro" id="IPR029063">
    <property type="entry name" value="SAM-dependent_MTases_sf"/>
</dbReference>
<comment type="function">
    <text evidence="4">Exhibits S-adenosyl-L-methionine-dependent methyltransferase activity.</text>
</comment>
<protein>
    <recommendedName>
        <fullName evidence="4">S-adenosyl-L-methionine-dependent methyltransferase</fullName>
        <ecNumber evidence="4">2.1.1.-</ecNumber>
    </recommendedName>
</protein>
<dbReference type="GO" id="GO:0008168">
    <property type="term" value="F:methyltransferase activity"/>
    <property type="evidence" value="ECO:0007669"/>
    <property type="project" value="UniProtKB-UniRule"/>
</dbReference>
<dbReference type="KEGG" id="vil:CFK37_19280"/>
<dbReference type="OrthoDB" id="9806164at2"/>
<evidence type="ECO:0000313" key="5">
    <source>
        <dbReference type="EMBL" id="ASK64141.1"/>
    </source>
</evidence>
<dbReference type="Proteomes" id="UP000198312">
    <property type="component" value="Chromosome"/>
</dbReference>
<dbReference type="NCBIfam" id="TIGR00027">
    <property type="entry name" value="mthyl_TIGR00027"/>
    <property type="match status" value="1"/>
</dbReference>
<dbReference type="EC" id="2.1.1.-" evidence="4"/>
<evidence type="ECO:0000256" key="1">
    <source>
        <dbReference type="ARBA" id="ARBA00008138"/>
    </source>
</evidence>
<dbReference type="Gene3D" id="3.40.50.150">
    <property type="entry name" value="Vaccinia Virus protein VP39"/>
    <property type="match status" value="1"/>
</dbReference>
<gene>
    <name evidence="5" type="ORF">CFK37_19280</name>
</gene>
<dbReference type="GO" id="GO:0032259">
    <property type="term" value="P:methylation"/>
    <property type="evidence" value="ECO:0007669"/>
    <property type="project" value="UniProtKB-KW"/>
</dbReference>
<dbReference type="Pfam" id="PF04072">
    <property type="entry name" value="LCM"/>
    <property type="match status" value="1"/>
</dbReference>
<sequence length="294" mass="34028">MKENQISFTAMMTAYIRGIHSKYTNPKIFNDCLGYDLIPEEQKNRIEQTMPKEALMHSTASITRSRYTEDCLMKAIENGVEQYVILGAGLDTFAYRYPDLLKSLHVFELDHPATQNFKRQRVDELGWNHPDNLHYISIDFTRDNLHYISIDFTREDIVTKFNSSLNYSVLSKSFFSWQGVTMYLSKEEVYKTLTNLSKVTPAGSMIVFDYFSVDEFNEETTSTNLQKKENMMNKIGEPMKTGFDPASMKEEMAELGLNLLENLSPVDIKKRYMTGLNENLQAHKNVYFALAEVE</sequence>